<protein>
    <submittedName>
        <fullName evidence="1">Uncharacterized protein</fullName>
    </submittedName>
</protein>
<gene>
    <name evidence="1" type="ORF">BD410DRAFT_810008</name>
</gene>
<reference evidence="1 2" key="1">
    <citation type="submission" date="2018-06" db="EMBL/GenBank/DDBJ databases">
        <title>A transcriptomic atlas of mushroom development highlights an independent origin of complex multicellularity.</title>
        <authorList>
            <consortium name="DOE Joint Genome Institute"/>
            <person name="Krizsan K."/>
            <person name="Almasi E."/>
            <person name="Merenyi Z."/>
            <person name="Sahu N."/>
            <person name="Viragh M."/>
            <person name="Koszo T."/>
            <person name="Mondo S."/>
            <person name="Kiss B."/>
            <person name="Balint B."/>
            <person name="Kues U."/>
            <person name="Barry K."/>
            <person name="Hegedus J.C."/>
            <person name="Henrissat B."/>
            <person name="Johnson J."/>
            <person name="Lipzen A."/>
            <person name="Ohm R."/>
            <person name="Nagy I."/>
            <person name="Pangilinan J."/>
            <person name="Yan J."/>
            <person name="Xiong Y."/>
            <person name="Grigoriev I.V."/>
            <person name="Hibbett D.S."/>
            <person name="Nagy L.G."/>
        </authorList>
    </citation>
    <scope>NUCLEOTIDE SEQUENCE [LARGE SCALE GENOMIC DNA]</scope>
    <source>
        <strain evidence="1 2">SZMC22713</strain>
    </source>
</reference>
<proteinExistence type="predicted"/>
<dbReference type="EMBL" id="ML170394">
    <property type="protein sequence ID" value="TDL14086.1"/>
    <property type="molecule type" value="Genomic_DNA"/>
</dbReference>
<organism evidence="1 2">
    <name type="scientific">Rickenella mellea</name>
    <dbReference type="NCBI Taxonomy" id="50990"/>
    <lineage>
        <taxon>Eukaryota</taxon>
        <taxon>Fungi</taxon>
        <taxon>Dikarya</taxon>
        <taxon>Basidiomycota</taxon>
        <taxon>Agaricomycotina</taxon>
        <taxon>Agaricomycetes</taxon>
        <taxon>Hymenochaetales</taxon>
        <taxon>Rickenellaceae</taxon>
        <taxon>Rickenella</taxon>
    </lineage>
</organism>
<evidence type="ECO:0000313" key="1">
    <source>
        <dbReference type="EMBL" id="TDL14086.1"/>
    </source>
</evidence>
<keyword evidence="2" id="KW-1185">Reference proteome</keyword>
<dbReference type="AlphaFoldDB" id="A0A4Y7PFV7"/>
<name>A0A4Y7PFV7_9AGAM</name>
<dbReference type="VEuPathDB" id="FungiDB:BD410DRAFT_810008"/>
<sequence length="186" mass="21018">MTTIAELLRDAKDRISDIKKSYLAPMESKKIHGIQWKSSDLQGFKDRIKNLDKTVEDRKATASALEGVIAHSKELKTELNEEIITKILVQIEDLFPKCEAGVKKITGDHARTALTPQQRKEFPIQFKNDKAWYDGLNTSKSEYSRGDLGSLLDKLIPMWAALKPLVEAETPNKDTVLDIKPKTGRQ</sequence>
<accession>A0A4Y7PFV7</accession>
<evidence type="ECO:0000313" key="2">
    <source>
        <dbReference type="Proteomes" id="UP000294933"/>
    </source>
</evidence>
<dbReference type="Proteomes" id="UP000294933">
    <property type="component" value="Unassembled WGS sequence"/>
</dbReference>